<accession>A0ABP9IBZ6</accession>
<comment type="caution">
    <text evidence="1">The sequence shown here is derived from an EMBL/GenBank/DDBJ whole genome shotgun (WGS) entry which is preliminary data.</text>
</comment>
<dbReference type="Proteomes" id="UP001500466">
    <property type="component" value="Unassembled WGS sequence"/>
</dbReference>
<evidence type="ECO:0000313" key="2">
    <source>
        <dbReference type="Proteomes" id="UP001500466"/>
    </source>
</evidence>
<gene>
    <name evidence="1" type="ORF">GCM10023205_77920</name>
</gene>
<protein>
    <submittedName>
        <fullName evidence="1">Uncharacterized protein</fullName>
    </submittedName>
</protein>
<dbReference type="EMBL" id="BAABHS010000050">
    <property type="protein sequence ID" value="GAA4993658.1"/>
    <property type="molecule type" value="Genomic_DNA"/>
</dbReference>
<reference evidence="2" key="1">
    <citation type="journal article" date="2019" name="Int. J. Syst. Evol. Microbiol.">
        <title>The Global Catalogue of Microorganisms (GCM) 10K type strain sequencing project: providing services to taxonomists for standard genome sequencing and annotation.</title>
        <authorList>
            <consortium name="The Broad Institute Genomics Platform"/>
            <consortium name="The Broad Institute Genome Sequencing Center for Infectious Disease"/>
            <person name="Wu L."/>
            <person name="Ma J."/>
        </authorList>
    </citation>
    <scope>NUCLEOTIDE SEQUENCE [LARGE SCALE GENOMIC DNA]</scope>
    <source>
        <strain evidence="2">JCM 17986</strain>
    </source>
</reference>
<organism evidence="1 2">
    <name type="scientific">Yinghuangia aomiensis</name>
    <dbReference type="NCBI Taxonomy" id="676205"/>
    <lineage>
        <taxon>Bacteria</taxon>
        <taxon>Bacillati</taxon>
        <taxon>Actinomycetota</taxon>
        <taxon>Actinomycetes</taxon>
        <taxon>Kitasatosporales</taxon>
        <taxon>Streptomycetaceae</taxon>
        <taxon>Yinghuangia</taxon>
    </lineage>
</organism>
<evidence type="ECO:0000313" key="1">
    <source>
        <dbReference type="EMBL" id="GAA4993658.1"/>
    </source>
</evidence>
<name>A0ABP9IBZ6_9ACTN</name>
<keyword evidence="2" id="KW-1185">Reference proteome</keyword>
<proteinExistence type="predicted"/>
<sequence>MTSPLQQKLTTVAETISNLHTSTVPGEHARESGHAMANLCSGAGYGLLDAPEDLRTTVERAIEIGYATALEHVRDGSFDEDLRQWRPELFEA</sequence>